<reference evidence="1" key="2">
    <citation type="submission" date="2023-03" db="EMBL/GenBank/DDBJ databases">
        <authorList>
            <person name="Zhang Z."/>
        </authorList>
    </citation>
    <scope>NUCLEOTIDE SEQUENCE</scope>
    <source>
        <strain evidence="1">DSA</strain>
    </source>
</reference>
<dbReference type="Proteomes" id="UP001172911">
    <property type="component" value="Unassembled WGS sequence"/>
</dbReference>
<evidence type="ECO:0000313" key="1">
    <source>
        <dbReference type="EMBL" id="MDO7786958.1"/>
    </source>
</evidence>
<evidence type="ECO:0000313" key="2">
    <source>
        <dbReference type="Proteomes" id="UP001172911"/>
    </source>
</evidence>
<protein>
    <submittedName>
        <fullName evidence="1">Uncharacterized protein</fullName>
    </submittedName>
</protein>
<keyword evidence="2" id="KW-1185">Reference proteome</keyword>
<dbReference type="RefSeq" id="WP_304542071.1">
    <property type="nucleotide sequence ID" value="NZ_JARPTC010000009.1"/>
</dbReference>
<sequence length="79" mass="9528">MQNLWLVDEEKMVQEEVFREEFYHRTGRRWQEIMLGSNQPFAWHRYFNVMITVANLKPEQGQIQSILSRRGVIYNIIAG</sequence>
<organism evidence="1 2">
    <name type="scientific">Desulforamulus aquiferis</name>
    <dbReference type="NCBI Taxonomy" id="1397668"/>
    <lineage>
        <taxon>Bacteria</taxon>
        <taxon>Bacillati</taxon>
        <taxon>Bacillota</taxon>
        <taxon>Clostridia</taxon>
        <taxon>Eubacteriales</taxon>
        <taxon>Peptococcaceae</taxon>
        <taxon>Desulforamulus</taxon>
    </lineage>
</organism>
<gene>
    <name evidence="1" type="ORF">P6N53_06945</name>
</gene>
<dbReference type="AlphaFoldDB" id="A0AAW7ZCE9"/>
<accession>A0AAW7ZCE9</accession>
<comment type="caution">
    <text evidence="1">The sequence shown here is derived from an EMBL/GenBank/DDBJ whole genome shotgun (WGS) entry which is preliminary data.</text>
</comment>
<dbReference type="EMBL" id="JARPTC010000009">
    <property type="protein sequence ID" value="MDO7786958.1"/>
    <property type="molecule type" value="Genomic_DNA"/>
</dbReference>
<proteinExistence type="predicted"/>
<reference evidence="1" key="1">
    <citation type="journal article" date="2023" name="J. Hazard. Mater.">
        <title>Anaerobic biodegradation of pyrene and benzo[a]pyrene by a new sulfate-reducing Desulforamulus aquiferis strain DSA.</title>
        <authorList>
            <person name="Zhang Z."/>
            <person name="Sun J."/>
            <person name="Gong X."/>
            <person name="Wang C."/>
            <person name="Wang H."/>
        </authorList>
    </citation>
    <scope>NUCLEOTIDE SEQUENCE</scope>
    <source>
        <strain evidence="1">DSA</strain>
    </source>
</reference>
<name>A0AAW7ZCE9_9FIRM</name>